<keyword evidence="3 4" id="KW-0975">Bacterial flagellum</keyword>
<sequence length="429" mass="45097">MRINTNVSAMNTYGRLTNANASKSASLSKLSSGLRINKAGDDAAGLSISEKMKSQIGGLKQATRNAQDGISLIQTAEGALNETHAILGRMRDLATQGANGTLSQDDRAEVNKEFDALKEEITRISDTTEFNTKKLLNTPGQEFTFQIGANGGQTMKVTIGQMDADTLKLTDSVALSGDKVKDATKVEDYRIEKEKELTAAKAEKTAYVAKNTAALGTAATNASQALAKDDYAIKYAGQDTTTTILTAEEATAINAATGKTLATDGTATLADAAFGDPAAATGRATLEGTAQSTAKALNDAKKADTEANAEFDAKIAVAQAAVDNYEETVIDFVGRSNSSDAIKVIDKAIADVSAQRSDLGAAQNRLSHTVKNLTTTQENLSEANSRIRDVDMAEEMMEFTKNNILSQAATSMLSQANAMPNSVLGLLQG</sequence>
<evidence type="ECO:0000256" key="4">
    <source>
        <dbReference type="RuleBase" id="RU362073"/>
    </source>
</evidence>
<evidence type="ECO:0000256" key="2">
    <source>
        <dbReference type="ARBA" id="ARBA00020110"/>
    </source>
</evidence>
<comment type="subcellular location">
    <subcellularLocation>
        <location evidence="4">Secreted</location>
    </subcellularLocation>
    <subcellularLocation>
        <location evidence="4">Bacterial flagellum</location>
    </subcellularLocation>
</comment>
<dbReference type="Gene3D" id="6.10.10.10">
    <property type="entry name" value="Flagellar export chaperone, C-terminal domain"/>
    <property type="match status" value="1"/>
</dbReference>
<protein>
    <recommendedName>
        <fullName evidence="2 4">Flagellin</fullName>
    </recommendedName>
</protein>
<dbReference type="AlphaFoldDB" id="A0A9E3ZTF3"/>
<proteinExistence type="inferred from homology"/>
<dbReference type="Pfam" id="PF00700">
    <property type="entry name" value="Flagellin_C"/>
    <property type="match status" value="1"/>
</dbReference>
<dbReference type="InterPro" id="IPR001492">
    <property type="entry name" value="Flagellin"/>
</dbReference>
<dbReference type="Gene3D" id="1.20.1330.10">
    <property type="entry name" value="f41 fragment of flagellin, N-terminal domain"/>
    <property type="match status" value="1"/>
</dbReference>
<accession>A0A9E3ZTF3</accession>
<evidence type="ECO:0000259" key="5">
    <source>
        <dbReference type="Pfam" id="PF00669"/>
    </source>
</evidence>
<comment type="function">
    <text evidence="4">Flagellin is the subunit protein which polymerizes to form the filaments of bacterial flagella.</text>
</comment>
<dbReference type="GO" id="GO:0005198">
    <property type="term" value="F:structural molecule activity"/>
    <property type="evidence" value="ECO:0007669"/>
    <property type="project" value="UniProtKB-UniRule"/>
</dbReference>
<feature type="domain" description="Flagellin C-terminal" evidence="6">
    <location>
        <begin position="342"/>
        <end position="427"/>
    </location>
</feature>
<keyword evidence="7" id="KW-0282">Flagellum</keyword>
<evidence type="ECO:0000313" key="7">
    <source>
        <dbReference type="EMBL" id="MCC9272872.1"/>
    </source>
</evidence>
<evidence type="ECO:0000313" key="8">
    <source>
        <dbReference type="Proteomes" id="UP000813384"/>
    </source>
</evidence>
<name>A0A9E3ZTF3_9ENTE</name>
<dbReference type="SUPFAM" id="SSF64518">
    <property type="entry name" value="Phase 1 flagellin"/>
    <property type="match status" value="1"/>
</dbReference>
<evidence type="ECO:0000256" key="3">
    <source>
        <dbReference type="ARBA" id="ARBA00023143"/>
    </source>
</evidence>
<dbReference type="InterPro" id="IPR042187">
    <property type="entry name" value="Flagellin_C_sub2"/>
</dbReference>
<keyword evidence="7" id="KW-0966">Cell projection</keyword>
<dbReference type="PRINTS" id="PR00207">
    <property type="entry name" value="FLAGELLIN"/>
</dbReference>
<feature type="domain" description="Flagellin N-terminal" evidence="5">
    <location>
        <begin position="3"/>
        <end position="137"/>
    </location>
</feature>
<dbReference type="Gene3D" id="2.60.40.4390">
    <property type="match status" value="1"/>
</dbReference>
<keyword evidence="4" id="KW-0964">Secreted</keyword>
<reference evidence="7" key="2">
    <citation type="submission" date="2021-11" db="EMBL/GenBank/DDBJ databases">
        <authorList>
            <person name="Gilroy R."/>
        </authorList>
    </citation>
    <scope>NUCLEOTIDE SEQUENCE</scope>
    <source>
        <strain evidence="7">150</strain>
    </source>
</reference>
<evidence type="ECO:0000256" key="1">
    <source>
        <dbReference type="ARBA" id="ARBA00005709"/>
    </source>
</evidence>
<dbReference type="Proteomes" id="UP000813384">
    <property type="component" value="Unassembled WGS sequence"/>
</dbReference>
<dbReference type="PANTHER" id="PTHR42792">
    <property type="entry name" value="FLAGELLIN"/>
    <property type="match status" value="1"/>
</dbReference>
<reference evidence="7" key="1">
    <citation type="journal article" date="2021" name="PeerJ">
        <title>Extensive microbial diversity within the chicken gut microbiome revealed by metagenomics and culture.</title>
        <authorList>
            <person name="Gilroy R."/>
            <person name="Ravi A."/>
            <person name="Getino M."/>
            <person name="Pursley I."/>
            <person name="Horton D.L."/>
            <person name="Alikhan N.F."/>
            <person name="Baker D."/>
            <person name="Gharbi K."/>
            <person name="Hall N."/>
            <person name="Watson M."/>
            <person name="Adriaenssens E.M."/>
            <person name="Foster-Nyarko E."/>
            <person name="Jarju S."/>
            <person name="Secka A."/>
            <person name="Antonio M."/>
            <person name="Oren A."/>
            <person name="Chaudhuri R.R."/>
            <person name="La Ragione R."/>
            <person name="Hildebrand F."/>
            <person name="Pallen M.J."/>
        </authorList>
    </citation>
    <scope>NUCLEOTIDE SEQUENCE</scope>
    <source>
        <strain evidence="7">150</strain>
    </source>
</reference>
<dbReference type="InterPro" id="IPR001029">
    <property type="entry name" value="Flagellin_N"/>
</dbReference>
<dbReference type="GO" id="GO:0005576">
    <property type="term" value="C:extracellular region"/>
    <property type="evidence" value="ECO:0007669"/>
    <property type="project" value="UniProtKB-SubCell"/>
</dbReference>
<dbReference type="PANTHER" id="PTHR42792:SF2">
    <property type="entry name" value="FLAGELLIN"/>
    <property type="match status" value="1"/>
</dbReference>
<dbReference type="GO" id="GO:0009288">
    <property type="term" value="C:bacterial-type flagellum"/>
    <property type="evidence" value="ECO:0007669"/>
    <property type="project" value="UniProtKB-SubCell"/>
</dbReference>
<evidence type="ECO:0000259" key="6">
    <source>
        <dbReference type="Pfam" id="PF00700"/>
    </source>
</evidence>
<organism evidence="7 8">
    <name type="scientific">Enterococcus aquimarinus</name>
    <dbReference type="NCBI Taxonomy" id="328396"/>
    <lineage>
        <taxon>Bacteria</taxon>
        <taxon>Bacillati</taxon>
        <taxon>Bacillota</taxon>
        <taxon>Bacilli</taxon>
        <taxon>Lactobacillales</taxon>
        <taxon>Enterococcaceae</taxon>
        <taxon>Enterococcus</taxon>
    </lineage>
</organism>
<dbReference type="InterPro" id="IPR046358">
    <property type="entry name" value="Flagellin_C"/>
</dbReference>
<keyword evidence="7" id="KW-0969">Cilium</keyword>
<dbReference type="EMBL" id="JAJJVO010000016">
    <property type="protein sequence ID" value="MCC9272872.1"/>
    <property type="molecule type" value="Genomic_DNA"/>
</dbReference>
<comment type="similarity">
    <text evidence="1 4">Belongs to the bacterial flagellin family.</text>
</comment>
<comment type="caution">
    <text evidence="7">The sequence shown here is derived from an EMBL/GenBank/DDBJ whole genome shotgun (WGS) entry which is preliminary data.</text>
</comment>
<gene>
    <name evidence="7" type="ORF">K8V42_01015</name>
</gene>
<dbReference type="Pfam" id="PF00669">
    <property type="entry name" value="Flagellin_N"/>
    <property type="match status" value="1"/>
</dbReference>